<keyword evidence="2" id="KW-1185">Reference proteome</keyword>
<dbReference type="Proteomes" id="UP000467006">
    <property type="component" value="Chromosome"/>
</dbReference>
<name>A0A7I7K5U9_9MYCO</name>
<proteinExistence type="predicted"/>
<evidence type="ECO:0000313" key="2">
    <source>
        <dbReference type="Proteomes" id="UP000467006"/>
    </source>
</evidence>
<gene>
    <name evidence="1" type="ORF">MDUV_43250</name>
</gene>
<evidence type="ECO:0000313" key="1">
    <source>
        <dbReference type="EMBL" id="BBX19465.1"/>
    </source>
</evidence>
<sequence>MTMRRSFARLALVLTGLMASAGLGAASAAAAELSDYRWAQRPLLVFAPTDSDPRVVETLGRIETSRCAFVDRDMVLGLMVAEGTSTLDGHVVDAGESRRLADEYAIAADDFAVVLIGKDGGEKLRINEVPDLQTVYTVIDGMPMRSREAAADPDGC</sequence>
<dbReference type="Pfam" id="PF13778">
    <property type="entry name" value="DUF4174"/>
    <property type="match status" value="1"/>
</dbReference>
<organism evidence="1 2">
    <name type="scientific">Mycolicibacterium duvalii</name>
    <dbReference type="NCBI Taxonomy" id="39688"/>
    <lineage>
        <taxon>Bacteria</taxon>
        <taxon>Bacillati</taxon>
        <taxon>Actinomycetota</taxon>
        <taxon>Actinomycetes</taxon>
        <taxon>Mycobacteriales</taxon>
        <taxon>Mycobacteriaceae</taxon>
        <taxon>Mycolicibacterium</taxon>
    </lineage>
</organism>
<protein>
    <submittedName>
        <fullName evidence="1">Uncharacterized protein</fullName>
    </submittedName>
</protein>
<dbReference type="AlphaFoldDB" id="A0A7I7K5U9"/>
<dbReference type="OrthoDB" id="7362103at2"/>
<dbReference type="InterPro" id="IPR025232">
    <property type="entry name" value="DUF4174"/>
</dbReference>
<reference evidence="1 2" key="1">
    <citation type="journal article" date="2019" name="Emerg. Microbes Infect.">
        <title>Comprehensive subspecies identification of 175 nontuberculous mycobacteria species based on 7547 genomic profiles.</title>
        <authorList>
            <person name="Matsumoto Y."/>
            <person name="Kinjo T."/>
            <person name="Motooka D."/>
            <person name="Nabeya D."/>
            <person name="Jung N."/>
            <person name="Uechi K."/>
            <person name="Horii T."/>
            <person name="Iida T."/>
            <person name="Fujita J."/>
            <person name="Nakamura S."/>
        </authorList>
    </citation>
    <scope>NUCLEOTIDE SEQUENCE [LARGE SCALE GENOMIC DNA]</scope>
    <source>
        <strain evidence="1 2">JCM 6396</strain>
    </source>
</reference>
<accession>A0A7I7K5U9</accession>
<dbReference type="InterPro" id="IPR006311">
    <property type="entry name" value="TAT_signal"/>
</dbReference>
<dbReference type="KEGG" id="mdu:MDUV_43250"/>
<dbReference type="EMBL" id="AP022563">
    <property type="protein sequence ID" value="BBX19465.1"/>
    <property type="molecule type" value="Genomic_DNA"/>
</dbReference>
<dbReference type="PROSITE" id="PS51318">
    <property type="entry name" value="TAT"/>
    <property type="match status" value="1"/>
</dbReference>